<evidence type="ECO:0000313" key="6">
    <source>
        <dbReference type="EMBL" id="CAE8662990.1"/>
    </source>
</evidence>
<feature type="compositionally biased region" description="Polar residues" evidence="4">
    <location>
        <begin position="356"/>
        <end position="368"/>
    </location>
</feature>
<feature type="non-terminal residue" evidence="6">
    <location>
        <position position="835"/>
    </location>
</feature>
<dbReference type="Gene3D" id="2.30.130.40">
    <property type="entry name" value="LON domain-like"/>
    <property type="match status" value="1"/>
</dbReference>
<dbReference type="PROSITE" id="PS50088">
    <property type="entry name" value="ANK_REPEAT"/>
    <property type="match status" value="1"/>
</dbReference>
<evidence type="ECO:0000313" key="7">
    <source>
        <dbReference type="Proteomes" id="UP000626109"/>
    </source>
</evidence>
<dbReference type="PANTHER" id="PTHR24173:SF74">
    <property type="entry name" value="ANKYRIN REPEAT DOMAIN-CONTAINING PROTEIN 16"/>
    <property type="match status" value="1"/>
</dbReference>
<reference evidence="6" key="1">
    <citation type="submission" date="2021-02" db="EMBL/GenBank/DDBJ databases">
        <authorList>
            <person name="Dougan E. K."/>
            <person name="Rhodes N."/>
            <person name="Thang M."/>
            <person name="Chan C."/>
        </authorList>
    </citation>
    <scope>NUCLEOTIDE SEQUENCE</scope>
</reference>
<protein>
    <recommendedName>
        <fullName evidence="5">Lon N-terminal domain-containing protein</fullName>
    </recommendedName>
</protein>
<dbReference type="Pfam" id="PF02190">
    <property type="entry name" value="LON_substr_bdg"/>
    <property type="match status" value="1"/>
</dbReference>
<evidence type="ECO:0000256" key="3">
    <source>
        <dbReference type="PROSITE-ProRule" id="PRU00023"/>
    </source>
</evidence>
<evidence type="ECO:0000256" key="1">
    <source>
        <dbReference type="ARBA" id="ARBA00022737"/>
    </source>
</evidence>
<feature type="compositionally biased region" description="Low complexity" evidence="4">
    <location>
        <begin position="369"/>
        <end position="411"/>
    </location>
</feature>
<dbReference type="SUPFAM" id="SSF88697">
    <property type="entry name" value="PUA domain-like"/>
    <property type="match status" value="1"/>
</dbReference>
<dbReference type="AlphaFoldDB" id="A0A813J1X8"/>
<dbReference type="EMBL" id="CAJNNW010018498">
    <property type="protein sequence ID" value="CAE8662990.1"/>
    <property type="molecule type" value="Genomic_DNA"/>
</dbReference>
<keyword evidence="1" id="KW-0677">Repeat</keyword>
<feature type="compositionally biased region" description="Low complexity" evidence="4">
    <location>
        <begin position="312"/>
        <end position="355"/>
    </location>
</feature>
<dbReference type="Gene3D" id="1.25.40.20">
    <property type="entry name" value="Ankyrin repeat-containing domain"/>
    <property type="match status" value="2"/>
</dbReference>
<dbReference type="Pfam" id="PF12796">
    <property type="entry name" value="Ank_2"/>
    <property type="match status" value="1"/>
</dbReference>
<dbReference type="InterPro" id="IPR015947">
    <property type="entry name" value="PUA-like_sf"/>
</dbReference>
<feature type="repeat" description="ANK" evidence="3">
    <location>
        <begin position="172"/>
        <end position="204"/>
    </location>
</feature>
<dbReference type="SMART" id="SM00248">
    <property type="entry name" value="ANK"/>
    <property type="match status" value="4"/>
</dbReference>
<dbReference type="InterPro" id="IPR003111">
    <property type="entry name" value="Lon_prtase_N"/>
</dbReference>
<evidence type="ECO:0000256" key="4">
    <source>
        <dbReference type="SAM" id="MobiDB-lite"/>
    </source>
</evidence>
<evidence type="ECO:0000259" key="5">
    <source>
        <dbReference type="Pfam" id="PF02190"/>
    </source>
</evidence>
<feature type="region of interest" description="Disordered" evidence="4">
    <location>
        <begin position="312"/>
        <end position="412"/>
    </location>
</feature>
<accession>A0A813J1X8</accession>
<name>A0A813J1X8_POLGL</name>
<dbReference type="PANTHER" id="PTHR24173">
    <property type="entry name" value="ANKYRIN REPEAT CONTAINING"/>
    <property type="match status" value="1"/>
</dbReference>
<feature type="domain" description="Lon N-terminal" evidence="5">
    <location>
        <begin position="688"/>
        <end position="834"/>
    </location>
</feature>
<dbReference type="Proteomes" id="UP000626109">
    <property type="component" value="Unassembled WGS sequence"/>
</dbReference>
<dbReference type="InterPro" id="IPR036770">
    <property type="entry name" value="Ankyrin_rpt-contain_sf"/>
</dbReference>
<feature type="region of interest" description="Disordered" evidence="4">
    <location>
        <begin position="1"/>
        <end position="25"/>
    </location>
</feature>
<feature type="compositionally biased region" description="Low complexity" evidence="4">
    <location>
        <begin position="1"/>
        <end position="13"/>
    </location>
</feature>
<keyword evidence="2 3" id="KW-0040">ANK repeat</keyword>
<dbReference type="Pfam" id="PF00023">
    <property type="entry name" value="Ank"/>
    <property type="match status" value="1"/>
</dbReference>
<dbReference type="InterPro" id="IPR046336">
    <property type="entry name" value="Lon_prtase_N_sf"/>
</dbReference>
<dbReference type="InterPro" id="IPR002110">
    <property type="entry name" value="Ankyrin_rpt"/>
</dbReference>
<sequence>MASLMLAMGGAASPSPGRGFRATPGAGTERQIFRGACFRAAGRGEVALLGQLLTCFQADPRAVDEAGRPLLSWAAKASAEEGGLACLRLLLEASAAPESGREDPSGWTPLFYAAAAGSSSAVQLLISASTAATAVIQHVDRDGCTALFHASTLDCARALLTRQCSVDERDSHGRTPLFHAASRRSAAVVAELLAQRAEASAKDKLGRSPLFYASVMQAAAYFRATCPVVELLLGARACATCRDVRRLCATDYAMGLAPKGAALEQQRSPSGNNDNNINNNNNNSSSNNNDDNKNLATTASLDSQGACCQSSDVVTTTSNNNNNNSHENNNSNNNNTNNNSHENNSNNNNNSNNDNGSSCCQSSDVVATTSNNNTNNNSHENNNNSNNNYNNNNNSNSNNSNNNNYNNNNHNHQLVVDGSVSLAELMARFGSAAAKDLKAWLHQENSRLPKLGRREVLAQAAGRANGAVEAVSLVLAVFSYDLEEILLGRAPCTKWPVEQISVARLRYSWLKHQAVSVCLLLRLQQVPLLLPLPLGPPLLFPVAPLLAPAPVSLTELMLSGSASSSDPPPGPVTGAADTLAEASGASVTAAYVAEADSASGLQNQLLSFEALAFGSQPPPVIDAVNSQPRKLYRLAFHDPITRRPIPPGSKEFFDLLRTLGEDCPETAFHLRATAPMALVQAEPQQVSVVVLPLRDQVIFPLLRGSFEVPKSAYDEAQSLIDRGLAIGIGAIALRPISPKGRLAAADVAQGDLYEIGTLCSIVAPPEIQDGASSDGADEEAGARVTVMVEGVSRFKVLDYKQAGLLRIALVEVIQEPDDSLGDDDVEVRALIQSVQ</sequence>
<proteinExistence type="predicted"/>
<gene>
    <name evidence="6" type="ORF">PGLA2088_LOCUS15115</name>
</gene>
<evidence type="ECO:0000256" key="2">
    <source>
        <dbReference type="ARBA" id="ARBA00023043"/>
    </source>
</evidence>
<feature type="region of interest" description="Disordered" evidence="4">
    <location>
        <begin position="261"/>
        <end position="296"/>
    </location>
</feature>
<dbReference type="SUPFAM" id="SSF48403">
    <property type="entry name" value="Ankyrin repeat"/>
    <property type="match status" value="1"/>
</dbReference>
<comment type="caution">
    <text evidence="6">The sequence shown here is derived from an EMBL/GenBank/DDBJ whole genome shotgun (WGS) entry which is preliminary data.</text>
</comment>
<feature type="compositionally biased region" description="Low complexity" evidence="4">
    <location>
        <begin position="272"/>
        <end position="289"/>
    </location>
</feature>
<organism evidence="6 7">
    <name type="scientific">Polarella glacialis</name>
    <name type="common">Dinoflagellate</name>
    <dbReference type="NCBI Taxonomy" id="89957"/>
    <lineage>
        <taxon>Eukaryota</taxon>
        <taxon>Sar</taxon>
        <taxon>Alveolata</taxon>
        <taxon>Dinophyceae</taxon>
        <taxon>Suessiales</taxon>
        <taxon>Suessiaceae</taxon>
        <taxon>Polarella</taxon>
    </lineage>
</organism>